<protein>
    <recommendedName>
        <fullName evidence="2">RNA polymerase sigma-70 region 4 domain-containing protein</fullName>
    </recommendedName>
</protein>
<reference evidence="1" key="1">
    <citation type="journal article" date="2014" name="Front. Microbiol.">
        <title>High frequency of phylogenetically diverse reductive dehalogenase-homologous genes in deep subseafloor sedimentary metagenomes.</title>
        <authorList>
            <person name="Kawai M."/>
            <person name="Futagami T."/>
            <person name="Toyoda A."/>
            <person name="Takaki Y."/>
            <person name="Nishi S."/>
            <person name="Hori S."/>
            <person name="Arai W."/>
            <person name="Tsubouchi T."/>
            <person name="Morono Y."/>
            <person name="Uchiyama I."/>
            <person name="Ito T."/>
            <person name="Fujiyama A."/>
            <person name="Inagaki F."/>
            <person name="Takami H."/>
        </authorList>
    </citation>
    <scope>NUCLEOTIDE SEQUENCE</scope>
    <source>
        <strain evidence="1">Expedition CK06-06</strain>
    </source>
</reference>
<gene>
    <name evidence="1" type="ORF">S01H1_03868</name>
</gene>
<dbReference type="Gene3D" id="1.20.120.1810">
    <property type="match status" value="1"/>
</dbReference>
<dbReference type="GO" id="GO:0006352">
    <property type="term" value="P:DNA-templated transcription initiation"/>
    <property type="evidence" value="ECO:0007669"/>
    <property type="project" value="InterPro"/>
</dbReference>
<dbReference type="GO" id="GO:0003700">
    <property type="term" value="F:DNA-binding transcription factor activity"/>
    <property type="evidence" value="ECO:0007669"/>
    <property type="project" value="InterPro"/>
</dbReference>
<name>X0T013_9ZZZZ</name>
<dbReference type="SUPFAM" id="SSF88659">
    <property type="entry name" value="Sigma3 and sigma4 domains of RNA polymerase sigma factors"/>
    <property type="match status" value="1"/>
</dbReference>
<dbReference type="SUPFAM" id="SSF88946">
    <property type="entry name" value="Sigma2 domain of RNA polymerase sigma factors"/>
    <property type="match status" value="1"/>
</dbReference>
<sequence length="174" mass="20388">MVRGNKAEDNLGLVWDLAKKFVSHGRLEDSQEFSDGCLGLVRAEQGFKKKISKRTGKPIKFSTYAYHCIWHEMIRGKVVRDRCREGQIIDTNWVESKKDDELDFELEEVCGVLLSDLDITERERQIFMEYLNGVKQTELAKFWGISKERVRQLIFVKTIPHIQEKHETFIRGLI</sequence>
<dbReference type="Gene3D" id="1.10.10.60">
    <property type="entry name" value="Homeodomain-like"/>
    <property type="match status" value="1"/>
</dbReference>
<accession>X0T013</accession>
<dbReference type="InterPro" id="IPR014284">
    <property type="entry name" value="RNA_pol_sigma-70_dom"/>
</dbReference>
<dbReference type="InterPro" id="IPR013325">
    <property type="entry name" value="RNA_pol_sigma_r2"/>
</dbReference>
<evidence type="ECO:0000313" key="1">
    <source>
        <dbReference type="EMBL" id="GAF80731.1"/>
    </source>
</evidence>
<comment type="caution">
    <text evidence="1">The sequence shown here is derived from an EMBL/GenBank/DDBJ whole genome shotgun (WGS) entry which is preliminary data.</text>
</comment>
<dbReference type="EMBL" id="BARS01002074">
    <property type="protein sequence ID" value="GAF80731.1"/>
    <property type="molecule type" value="Genomic_DNA"/>
</dbReference>
<dbReference type="InterPro" id="IPR013324">
    <property type="entry name" value="RNA_pol_sigma_r3/r4-like"/>
</dbReference>
<organism evidence="1">
    <name type="scientific">marine sediment metagenome</name>
    <dbReference type="NCBI Taxonomy" id="412755"/>
    <lineage>
        <taxon>unclassified sequences</taxon>
        <taxon>metagenomes</taxon>
        <taxon>ecological metagenomes</taxon>
    </lineage>
</organism>
<dbReference type="NCBIfam" id="TIGR02937">
    <property type="entry name" value="sigma70-ECF"/>
    <property type="match status" value="1"/>
</dbReference>
<proteinExistence type="predicted"/>
<evidence type="ECO:0008006" key="2">
    <source>
        <dbReference type="Google" id="ProtNLM"/>
    </source>
</evidence>
<dbReference type="AlphaFoldDB" id="X0T013"/>